<keyword evidence="2" id="KW-1133">Transmembrane helix</keyword>
<dbReference type="PaxDb" id="3635-A0A1U8NTS5"/>
<feature type="coiled-coil region" evidence="1">
    <location>
        <begin position="97"/>
        <end position="124"/>
    </location>
</feature>
<keyword evidence="2" id="KW-0472">Membrane</keyword>
<dbReference type="GeneID" id="107951739"/>
<dbReference type="PANTHER" id="PTHR33868:SF10">
    <property type="entry name" value="OS08G0483100 PROTEIN"/>
    <property type="match status" value="1"/>
</dbReference>
<evidence type="ECO:0000256" key="2">
    <source>
        <dbReference type="SAM" id="Phobius"/>
    </source>
</evidence>
<accession>A0A1U8NTS5</accession>
<reference evidence="4" key="2">
    <citation type="submission" date="2025-08" db="UniProtKB">
        <authorList>
            <consortium name="RefSeq"/>
        </authorList>
    </citation>
    <scope>IDENTIFICATION</scope>
</reference>
<keyword evidence="2" id="KW-0812">Transmembrane</keyword>
<dbReference type="SMR" id="A0A1U8NTS5"/>
<dbReference type="Proteomes" id="UP000818029">
    <property type="component" value="Chromosome A02"/>
</dbReference>
<dbReference type="RefSeq" id="XP_016742367.2">
    <property type="nucleotide sequence ID" value="XM_016886878.2"/>
</dbReference>
<organism evidence="3 4">
    <name type="scientific">Gossypium hirsutum</name>
    <name type="common">Upland cotton</name>
    <name type="synonym">Gossypium mexicanum</name>
    <dbReference type="NCBI Taxonomy" id="3635"/>
    <lineage>
        <taxon>Eukaryota</taxon>
        <taxon>Viridiplantae</taxon>
        <taxon>Streptophyta</taxon>
        <taxon>Embryophyta</taxon>
        <taxon>Tracheophyta</taxon>
        <taxon>Spermatophyta</taxon>
        <taxon>Magnoliopsida</taxon>
        <taxon>eudicotyledons</taxon>
        <taxon>Gunneridae</taxon>
        <taxon>Pentapetalae</taxon>
        <taxon>rosids</taxon>
        <taxon>malvids</taxon>
        <taxon>Malvales</taxon>
        <taxon>Malvaceae</taxon>
        <taxon>Malvoideae</taxon>
        <taxon>Gossypium</taxon>
    </lineage>
</organism>
<feature type="transmembrane region" description="Helical" evidence="2">
    <location>
        <begin position="186"/>
        <end position="208"/>
    </location>
</feature>
<gene>
    <name evidence="4" type="primary">LOC107951739</name>
</gene>
<reference evidence="3" key="1">
    <citation type="journal article" date="2020" name="Nat. Genet.">
        <title>Genomic diversifications of five Gossypium allopolyploid species and their impact on cotton improvement.</title>
        <authorList>
            <person name="Chen Z.J."/>
            <person name="Sreedasyam A."/>
            <person name="Ando A."/>
            <person name="Song Q."/>
            <person name="De Santiago L.M."/>
            <person name="Hulse-Kemp A.M."/>
            <person name="Ding M."/>
            <person name="Ye W."/>
            <person name="Kirkbride R.C."/>
            <person name="Jenkins J."/>
            <person name="Plott C."/>
            <person name="Lovell J."/>
            <person name="Lin Y.M."/>
            <person name="Vaughn R."/>
            <person name="Liu B."/>
            <person name="Simpson S."/>
            <person name="Scheffler B.E."/>
            <person name="Wen L."/>
            <person name="Saski C.A."/>
            <person name="Grover C.E."/>
            <person name="Hu G."/>
            <person name="Conover J.L."/>
            <person name="Carlson J.W."/>
            <person name="Shu S."/>
            <person name="Boston L.B."/>
            <person name="Williams M."/>
            <person name="Peterson D.G."/>
            <person name="McGee K."/>
            <person name="Jones D.C."/>
            <person name="Wendel J.F."/>
            <person name="Stelly D.M."/>
            <person name="Grimwood J."/>
            <person name="Schmutz J."/>
        </authorList>
    </citation>
    <scope>NUCLEOTIDE SEQUENCE [LARGE SCALE GENOMIC DNA]</scope>
    <source>
        <strain evidence="3">cv. TM-1</strain>
    </source>
</reference>
<dbReference type="STRING" id="3635.A0A1U8NTS5"/>
<dbReference type="KEGG" id="ghi:107951739"/>
<protein>
    <submittedName>
        <fullName evidence="4">Uncharacterized protein</fullName>
    </submittedName>
</protein>
<dbReference type="PANTHER" id="PTHR33868">
    <property type="entry name" value="EXPRESSED PROTEIN"/>
    <property type="match status" value="1"/>
</dbReference>
<evidence type="ECO:0000313" key="4">
    <source>
        <dbReference type="RefSeq" id="XP_016742367.2"/>
    </source>
</evidence>
<name>A0A1U8NTS5_GOSHI</name>
<keyword evidence="1" id="KW-0175">Coiled coil</keyword>
<keyword evidence="3" id="KW-1185">Reference proteome</keyword>
<evidence type="ECO:0000313" key="3">
    <source>
        <dbReference type="Proteomes" id="UP000818029"/>
    </source>
</evidence>
<dbReference type="AlphaFoldDB" id="A0A1U8NTS5"/>
<sequence>METPAMATQTQAPKLNQKLNYSMVGKENDMMMIGGLISKKSGIDLMQNCDLPPPLKVFAGLDKAVELMSLNNRAGYSIMGQEDDKNDDGKLEIFKALRLSQTRAREAERKAADLAEEKQRVSDAFMKESLQLFAYRQWVRLLEIQVWVLKSQMVEKDQNFCDKTERQRVVEEGIEGGNNNGDEMSLIVALAICLGIASVGLAFGCRYLF</sequence>
<proteinExistence type="predicted"/>
<evidence type="ECO:0000256" key="1">
    <source>
        <dbReference type="SAM" id="Coils"/>
    </source>
</evidence>